<evidence type="ECO:0000256" key="4">
    <source>
        <dbReference type="ARBA" id="ARBA00023004"/>
    </source>
</evidence>
<dbReference type="GO" id="GO:0046872">
    <property type="term" value="F:metal ion binding"/>
    <property type="evidence" value="ECO:0007669"/>
    <property type="project" value="UniProtKB-KW"/>
</dbReference>
<evidence type="ECO:0000256" key="2">
    <source>
        <dbReference type="ARBA" id="ARBA00022741"/>
    </source>
</evidence>
<gene>
    <name evidence="7" type="ORF">BRENAR_LOCUS4731</name>
</gene>
<dbReference type="GO" id="GO:0140663">
    <property type="term" value="F:ATP-dependent FeS chaperone activity"/>
    <property type="evidence" value="ECO:0007669"/>
    <property type="project" value="InterPro"/>
</dbReference>
<accession>A0A448YSW1</accession>
<evidence type="ECO:0000313" key="8">
    <source>
        <dbReference type="Proteomes" id="UP000290900"/>
    </source>
</evidence>
<proteinExistence type="inferred from homology"/>
<dbReference type="GO" id="GO:0016226">
    <property type="term" value="P:iron-sulfur cluster assembly"/>
    <property type="evidence" value="ECO:0007669"/>
    <property type="project" value="InterPro"/>
</dbReference>
<dbReference type="InterPro" id="IPR027417">
    <property type="entry name" value="P-loop_NTPase"/>
</dbReference>
<dbReference type="InterPro" id="IPR033756">
    <property type="entry name" value="YlxH/NBP35"/>
</dbReference>
<dbReference type="Pfam" id="PF10609">
    <property type="entry name" value="ParA"/>
    <property type="match status" value="1"/>
</dbReference>
<dbReference type="GO" id="GO:0005524">
    <property type="term" value="F:ATP binding"/>
    <property type="evidence" value="ECO:0007669"/>
    <property type="project" value="UniProtKB-KW"/>
</dbReference>
<keyword evidence="3" id="KW-0067">ATP-binding</keyword>
<reference evidence="7 8" key="1">
    <citation type="submission" date="2018-12" db="EMBL/GenBank/DDBJ databases">
        <authorList>
            <person name="Tiukova I."/>
            <person name="Dainat J."/>
        </authorList>
    </citation>
    <scope>NUCLEOTIDE SEQUENCE [LARGE SCALE GENOMIC DNA]</scope>
</reference>
<dbReference type="Gene3D" id="3.40.50.300">
    <property type="entry name" value="P-loop containing nucleotide triphosphate hydrolases"/>
    <property type="match status" value="1"/>
</dbReference>
<dbReference type="FunFam" id="3.40.50.300:FF:001278">
    <property type="entry name" value="Iron-sulfur cluster carrier protein"/>
    <property type="match status" value="1"/>
</dbReference>
<dbReference type="STRING" id="13370.A0A448YSW1"/>
<dbReference type="CDD" id="cd02037">
    <property type="entry name" value="Mrp_NBP35"/>
    <property type="match status" value="1"/>
</dbReference>
<dbReference type="InterPro" id="IPR044304">
    <property type="entry name" value="NUBPL-like"/>
</dbReference>
<dbReference type="HAMAP" id="MF_02040">
    <property type="entry name" value="Mrp_NBP35"/>
    <property type="match status" value="1"/>
</dbReference>
<dbReference type="PANTHER" id="PTHR42961:SF2">
    <property type="entry name" value="IRON-SULFUR PROTEIN NUBPL"/>
    <property type="match status" value="1"/>
</dbReference>
<dbReference type="SUPFAM" id="SSF52540">
    <property type="entry name" value="P-loop containing nucleoside triphosphate hydrolases"/>
    <property type="match status" value="1"/>
</dbReference>
<dbReference type="InterPro" id="IPR019591">
    <property type="entry name" value="Mrp/NBP35_ATP-bd"/>
</dbReference>
<keyword evidence="8" id="KW-1185">Reference proteome</keyword>
<sequence length="363" mass="39067">MLNTGTIVRIGKGSVALLHGSGSVASLGQICPSAGSPSQFWSPAGSIGGQIRSSEASQSHLCPNSFRTLTQYRSFTSSITSSSHSNPLGLPNFKPANTNLGVKRSLSRVKHILLVSSCKGGVGKSTVSTNLAIALRNLGLSVGLLDADIFGPSIPKLMNLHGEPRISQQGKLIPLQNYGVQTMSMGYLIPNEDSPIVWRGLMLQKALQQLLFDVEWNDLDVLVIDLPPGTGDVQITIGQMLKVSGAIIVSTSQDLALIDVKKGISMFEKVKIPIYGLVENMSVFVCPNCHHEEHLFGKDGVLKEAERLGIDYLGSIPLNREICSKSDEGFPIALSGKDGLGRYYYEIAEGVTRHLRGEGEREK</sequence>
<keyword evidence="2" id="KW-0547">Nucleotide-binding</keyword>
<protein>
    <submittedName>
        <fullName evidence="7">DEKNAAC105153</fullName>
    </submittedName>
</protein>
<comment type="similarity">
    <text evidence="6">Belongs to the Mrp/NBP35 ATP-binding proteins family.</text>
</comment>
<evidence type="ECO:0000256" key="1">
    <source>
        <dbReference type="ARBA" id="ARBA00022723"/>
    </source>
</evidence>
<dbReference type="PANTHER" id="PTHR42961">
    <property type="entry name" value="IRON-SULFUR PROTEIN NUBPL"/>
    <property type="match status" value="1"/>
</dbReference>
<organism evidence="7 8">
    <name type="scientific">Brettanomyces naardenensis</name>
    <name type="common">Yeast</name>
    <dbReference type="NCBI Taxonomy" id="13370"/>
    <lineage>
        <taxon>Eukaryota</taxon>
        <taxon>Fungi</taxon>
        <taxon>Dikarya</taxon>
        <taxon>Ascomycota</taxon>
        <taxon>Saccharomycotina</taxon>
        <taxon>Pichiomycetes</taxon>
        <taxon>Pichiales</taxon>
        <taxon>Pichiaceae</taxon>
        <taxon>Brettanomyces</taxon>
    </lineage>
</organism>
<dbReference type="GO" id="GO:0005739">
    <property type="term" value="C:mitochondrion"/>
    <property type="evidence" value="ECO:0007669"/>
    <property type="project" value="TreeGrafter"/>
</dbReference>
<dbReference type="GO" id="GO:0051539">
    <property type="term" value="F:4 iron, 4 sulfur cluster binding"/>
    <property type="evidence" value="ECO:0007669"/>
    <property type="project" value="TreeGrafter"/>
</dbReference>
<evidence type="ECO:0000256" key="3">
    <source>
        <dbReference type="ARBA" id="ARBA00022840"/>
    </source>
</evidence>
<dbReference type="InParanoid" id="A0A448YSW1"/>
<dbReference type="Proteomes" id="UP000290900">
    <property type="component" value="Unassembled WGS sequence"/>
</dbReference>
<keyword evidence="1" id="KW-0479">Metal-binding</keyword>
<keyword evidence="4" id="KW-0408">Iron</keyword>
<dbReference type="OrthoDB" id="1741334at2759"/>
<name>A0A448YSW1_BRENA</name>
<keyword evidence="5" id="KW-0411">Iron-sulfur</keyword>
<dbReference type="PROSITE" id="PS01215">
    <property type="entry name" value="MRP"/>
    <property type="match status" value="1"/>
</dbReference>
<dbReference type="InterPro" id="IPR000808">
    <property type="entry name" value="Mrp-like_CS"/>
</dbReference>
<dbReference type="AlphaFoldDB" id="A0A448YSW1"/>
<dbReference type="GO" id="GO:0032981">
    <property type="term" value="P:mitochondrial respiratory chain complex I assembly"/>
    <property type="evidence" value="ECO:0007669"/>
    <property type="project" value="TreeGrafter"/>
</dbReference>
<evidence type="ECO:0000256" key="5">
    <source>
        <dbReference type="ARBA" id="ARBA00023014"/>
    </source>
</evidence>
<evidence type="ECO:0000313" key="7">
    <source>
        <dbReference type="EMBL" id="VEU24002.1"/>
    </source>
</evidence>
<dbReference type="EMBL" id="CAACVR010000067">
    <property type="protein sequence ID" value="VEU24002.1"/>
    <property type="molecule type" value="Genomic_DNA"/>
</dbReference>
<evidence type="ECO:0000256" key="6">
    <source>
        <dbReference type="ARBA" id="ARBA00024036"/>
    </source>
</evidence>